<keyword evidence="5" id="KW-1185">Reference proteome</keyword>
<dbReference type="Pfam" id="PF00248">
    <property type="entry name" value="Aldo_ket_red"/>
    <property type="match status" value="1"/>
</dbReference>
<protein>
    <submittedName>
        <fullName evidence="4">Aldo/keto reductase</fullName>
    </submittedName>
</protein>
<dbReference type="PANTHER" id="PTHR43625">
    <property type="entry name" value="AFLATOXIN B1 ALDEHYDE REDUCTASE"/>
    <property type="match status" value="1"/>
</dbReference>
<dbReference type="STRING" id="1448308.A0A2T2N6D1"/>
<gene>
    <name evidence="4" type="ORF">BS50DRAFT_535579</name>
</gene>
<evidence type="ECO:0000313" key="4">
    <source>
        <dbReference type="EMBL" id="PSN60588.1"/>
    </source>
</evidence>
<dbReference type="SUPFAM" id="SSF51430">
    <property type="entry name" value="NAD(P)-linked oxidoreductase"/>
    <property type="match status" value="1"/>
</dbReference>
<dbReference type="CDD" id="cd19077">
    <property type="entry name" value="AKR_AKR8A1-2"/>
    <property type="match status" value="1"/>
</dbReference>
<feature type="non-terminal residue" evidence="4">
    <location>
        <position position="327"/>
    </location>
</feature>
<accession>A0A2T2N6D1</accession>
<keyword evidence="1" id="KW-0560">Oxidoreductase</keyword>
<keyword evidence="2" id="KW-0175">Coiled coil</keyword>
<dbReference type="Gene3D" id="3.20.20.100">
    <property type="entry name" value="NADP-dependent oxidoreductase domain"/>
    <property type="match status" value="1"/>
</dbReference>
<dbReference type="InterPro" id="IPR050791">
    <property type="entry name" value="Aldo-Keto_reductase"/>
</dbReference>
<evidence type="ECO:0000259" key="3">
    <source>
        <dbReference type="Pfam" id="PF00248"/>
    </source>
</evidence>
<feature type="coiled-coil region" evidence="2">
    <location>
        <begin position="290"/>
        <end position="317"/>
    </location>
</feature>
<dbReference type="EMBL" id="KZ678148">
    <property type="protein sequence ID" value="PSN60588.1"/>
    <property type="molecule type" value="Genomic_DNA"/>
</dbReference>
<dbReference type="GO" id="GO:0016491">
    <property type="term" value="F:oxidoreductase activity"/>
    <property type="evidence" value="ECO:0007669"/>
    <property type="project" value="UniProtKB-KW"/>
</dbReference>
<dbReference type="Proteomes" id="UP000240883">
    <property type="component" value="Unassembled WGS sequence"/>
</dbReference>
<evidence type="ECO:0000313" key="5">
    <source>
        <dbReference type="Proteomes" id="UP000240883"/>
    </source>
</evidence>
<dbReference type="AlphaFoldDB" id="A0A2T2N6D1"/>
<feature type="domain" description="NADP-dependent oxidoreductase" evidence="3">
    <location>
        <begin position="11"/>
        <end position="310"/>
    </location>
</feature>
<dbReference type="OrthoDB" id="37537at2759"/>
<dbReference type="GO" id="GO:0005737">
    <property type="term" value="C:cytoplasm"/>
    <property type="evidence" value="ECO:0007669"/>
    <property type="project" value="TreeGrafter"/>
</dbReference>
<dbReference type="PANTHER" id="PTHR43625:SF78">
    <property type="entry name" value="PYRIDOXAL REDUCTASE-RELATED"/>
    <property type="match status" value="1"/>
</dbReference>
<proteinExistence type="predicted"/>
<reference evidence="4 5" key="1">
    <citation type="journal article" date="2018" name="Front. Microbiol.">
        <title>Genome-Wide Analysis of Corynespora cassiicola Leaf Fall Disease Putative Effectors.</title>
        <authorList>
            <person name="Lopez D."/>
            <person name="Ribeiro S."/>
            <person name="Label P."/>
            <person name="Fumanal B."/>
            <person name="Venisse J.S."/>
            <person name="Kohler A."/>
            <person name="de Oliveira R.R."/>
            <person name="Labutti K."/>
            <person name="Lipzen A."/>
            <person name="Lail K."/>
            <person name="Bauer D."/>
            <person name="Ohm R.A."/>
            <person name="Barry K.W."/>
            <person name="Spatafora J."/>
            <person name="Grigoriev I.V."/>
            <person name="Martin F.M."/>
            <person name="Pujade-Renaud V."/>
        </authorList>
    </citation>
    <scope>NUCLEOTIDE SEQUENCE [LARGE SCALE GENOMIC DNA]</scope>
    <source>
        <strain evidence="4 5">Philippines</strain>
    </source>
</reference>
<sequence length="327" mass="35370">MPTILGKETGAIGYGLMGLTWRPDPISQDEAFAALKSALKNGLNLWNGGEFYGTPDYNSLVLLERYFEKYPEDADKVVLSIKGAVGAAGHHPDGSPEGIRASVDNCLTLLKGRKKIDIFECARRDQNTPLDVTFGVLDKEYVQTGKIGGIGLSEVKASTIREASKLTKVVAVEAELSLFSMDVLGNGVAAACAELQIPLIAYSPVCRGLLTGQFKSVNDIPEKSLLRLFPRFQPDTFPINLQLSNQVEALAKKKGCTLAQLAINWTIAISRRPGLPTIIPIPGATSIARIEENSKQVQITDAELAELEATLDKLKVSGSRYPDFVPI</sequence>
<evidence type="ECO:0000256" key="1">
    <source>
        <dbReference type="ARBA" id="ARBA00023002"/>
    </source>
</evidence>
<evidence type="ECO:0000256" key="2">
    <source>
        <dbReference type="SAM" id="Coils"/>
    </source>
</evidence>
<organism evidence="4 5">
    <name type="scientific">Corynespora cassiicola Philippines</name>
    <dbReference type="NCBI Taxonomy" id="1448308"/>
    <lineage>
        <taxon>Eukaryota</taxon>
        <taxon>Fungi</taxon>
        <taxon>Dikarya</taxon>
        <taxon>Ascomycota</taxon>
        <taxon>Pezizomycotina</taxon>
        <taxon>Dothideomycetes</taxon>
        <taxon>Pleosporomycetidae</taxon>
        <taxon>Pleosporales</taxon>
        <taxon>Corynesporascaceae</taxon>
        <taxon>Corynespora</taxon>
    </lineage>
</organism>
<dbReference type="InterPro" id="IPR023210">
    <property type="entry name" value="NADP_OxRdtase_dom"/>
</dbReference>
<name>A0A2T2N6D1_CORCC</name>
<dbReference type="InterPro" id="IPR036812">
    <property type="entry name" value="NAD(P)_OxRdtase_dom_sf"/>
</dbReference>